<gene>
    <name evidence="2" type="ORF">WJ0W_003581</name>
</gene>
<sequence>MTMALVDINRSQRIEVLQQFLTELIEKRGIKQQDIADAIGKSHTYIWSFRKEGKASEEFLQRLEQYMDEMNASRSKSYASFMGNVDFVRTKDAGNILGLCVATEKMNGIGAVLGNAGTGKTHALKEYVKHNPKAVFIRANGMMSRWGLLKAIGKAIGTTIEARGEEMLEEIIETLQQQPRVLIVDEIEQLMPAKNITKIEILRTIHDETKEFGNSLIIAGPVWVEQKLKKRTVGENYGQIDSRIDYLYKTEGLTQDEIMTVMKDFQATEDARKYIASLITRTSKGGIRWLSKLLQKCLDEASLKDGMITLDVVRSATSMMML</sequence>
<dbReference type="InterPro" id="IPR049945">
    <property type="entry name" value="AAA_22"/>
</dbReference>
<name>A0ABM9G4R8_9BACL</name>
<dbReference type="Pfam" id="PF13401">
    <property type="entry name" value="AAA_22"/>
    <property type="match status" value="1"/>
</dbReference>
<dbReference type="PANTHER" id="PTHR35894">
    <property type="entry name" value="GENERAL SECRETION PATHWAY PROTEIN A-RELATED"/>
    <property type="match status" value="1"/>
</dbReference>
<evidence type="ECO:0000313" key="2">
    <source>
        <dbReference type="EMBL" id="CAH8246346.1"/>
    </source>
</evidence>
<feature type="domain" description="ORC1/DEAH AAA+ ATPase" evidence="1">
    <location>
        <begin position="107"/>
        <end position="226"/>
    </location>
</feature>
<evidence type="ECO:0000259" key="1">
    <source>
        <dbReference type="Pfam" id="PF13401"/>
    </source>
</evidence>
<comment type="caution">
    <text evidence="2">The sequence shown here is derived from an EMBL/GenBank/DDBJ whole genome shotgun (WGS) entry which is preliminary data.</text>
</comment>
<dbReference type="Proteomes" id="UP001154322">
    <property type="component" value="Unassembled WGS sequence"/>
</dbReference>
<dbReference type="PANTHER" id="PTHR35894:SF5">
    <property type="entry name" value="MU-LIKE PROPHAGE FLUMU DNA TRANSPOSITION PROTEIN B"/>
    <property type="match status" value="1"/>
</dbReference>
<proteinExistence type="predicted"/>
<reference evidence="2" key="1">
    <citation type="submission" date="2022-06" db="EMBL/GenBank/DDBJ databases">
        <authorList>
            <person name="Dietemann V."/>
            <person name="Ory F."/>
            <person name="Dainat B."/>
            <person name="Oberhansli S."/>
        </authorList>
    </citation>
    <scope>NUCLEOTIDE SEQUENCE</scope>
    <source>
        <strain evidence="2">Ena-SAMPLE-TAB-26-04-2022-14:26:32:270-5432</strain>
    </source>
</reference>
<protein>
    <submittedName>
        <fullName evidence="2">AAA family ATPase</fullName>
    </submittedName>
</protein>
<organism evidence="2 3">
    <name type="scientific">Paenibacillus melissococcoides</name>
    <dbReference type="NCBI Taxonomy" id="2912268"/>
    <lineage>
        <taxon>Bacteria</taxon>
        <taxon>Bacillati</taxon>
        <taxon>Bacillota</taxon>
        <taxon>Bacilli</taxon>
        <taxon>Bacillales</taxon>
        <taxon>Paenibacillaceae</taxon>
        <taxon>Paenibacillus</taxon>
    </lineage>
</organism>
<evidence type="ECO:0000313" key="3">
    <source>
        <dbReference type="Proteomes" id="UP001154322"/>
    </source>
</evidence>
<dbReference type="RefSeq" id="WP_213431191.1">
    <property type="nucleotide sequence ID" value="NZ_AP031286.1"/>
</dbReference>
<dbReference type="SUPFAM" id="SSF52540">
    <property type="entry name" value="P-loop containing nucleoside triphosphate hydrolases"/>
    <property type="match status" value="1"/>
</dbReference>
<dbReference type="EMBL" id="CALYLO010000005">
    <property type="protein sequence ID" value="CAH8246346.1"/>
    <property type="molecule type" value="Genomic_DNA"/>
</dbReference>
<keyword evidence="3" id="KW-1185">Reference proteome</keyword>
<dbReference type="Gene3D" id="3.40.50.300">
    <property type="entry name" value="P-loop containing nucleotide triphosphate hydrolases"/>
    <property type="match status" value="1"/>
</dbReference>
<dbReference type="InterPro" id="IPR052026">
    <property type="entry name" value="ExeA_AAA_ATPase_DNA-bind"/>
</dbReference>
<accession>A0ABM9G4R8</accession>
<dbReference type="InterPro" id="IPR027417">
    <property type="entry name" value="P-loop_NTPase"/>
</dbReference>